<evidence type="ECO:0000259" key="2">
    <source>
        <dbReference type="Pfam" id="PF25023"/>
    </source>
</evidence>
<dbReference type="Proteomes" id="UP000235916">
    <property type="component" value="Unassembled WGS sequence"/>
</dbReference>
<dbReference type="PANTHER" id="PTHR32305:SF15">
    <property type="entry name" value="PROTEIN RHSA-RELATED"/>
    <property type="match status" value="1"/>
</dbReference>
<dbReference type="Gene3D" id="2.180.10.10">
    <property type="entry name" value="RHS repeat-associated core"/>
    <property type="match status" value="1"/>
</dbReference>
<name>A0A2N8KY07_9BURK</name>
<dbReference type="InterPro" id="IPR050708">
    <property type="entry name" value="T6SS_VgrG/RHS"/>
</dbReference>
<keyword evidence="4" id="KW-1185">Reference proteome</keyword>
<comment type="caution">
    <text evidence="3">The sequence shown here is derived from an EMBL/GenBank/DDBJ whole genome shotgun (WGS) entry which is preliminary data.</text>
</comment>
<accession>A0A2N8KY07</accession>
<dbReference type="NCBIfam" id="TIGR03696">
    <property type="entry name" value="Rhs_assc_core"/>
    <property type="match status" value="1"/>
</dbReference>
<gene>
    <name evidence="3" type="ORF">C1O66_12980</name>
</gene>
<protein>
    <recommendedName>
        <fullName evidence="2">Teneurin-like YD-shell domain-containing protein</fullName>
    </recommendedName>
</protein>
<dbReference type="EMBL" id="POSP01000003">
    <property type="protein sequence ID" value="PND38349.1"/>
    <property type="molecule type" value="Genomic_DNA"/>
</dbReference>
<keyword evidence="1" id="KW-0677">Repeat</keyword>
<evidence type="ECO:0000256" key="1">
    <source>
        <dbReference type="ARBA" id="ARBA00022737"/>
    </source>
</evidence>
<dbReference type="InterPro" id="IPR022385">
    <property type="entry name" value="Rhs_assc_core"/>
</dbReference>
<dbReference type="PANTHER" id="PTHR32305">
    <property type="match status" value="1"/>
</dbReference>
<organism evidence="3 4">
    <name type="scientific">Kinneretia aquatilis</name>
    <dbReference type="NCBI Taxonomy" id="2070761"/>
    <lineage>
        <taxon>Bacteria</taxon>
        <taxon>Pseudomonadati</taxon>
        <taxon>Pseudomonadota</taxon>
        <taxon>Betaproteobacteria</taxon>
        <taxon>Burkholderiales</taxon>
        <taxon>Sphaerotilaceae</taxon>
        <taxon>Roseateles</taxon>
    </lineage>
</organism>
<feature type="domain" description="Teneurin-like YD-shell" evidence="2">
    <location>
        <begin position="198"/>
        <end position="439"/>
    </location>
</feature>
<evidence type="ECO:0000313" key="4">
    <source>
        <dbReference type="Proteomes" id="UP000235916"/>
    </source>
</evidence>
<reference evidence="3 4" key="1">
    <citation type="submission" date="2018-01" db="EMBL/GenBank/DDBJ databases">
        <title>Draft genome sequence of Paucibacter aquatile CR182 isolated from freshwater of the Nakdong River.</title>
        <authorList>
            <person name="Choi A."/>
            <person name="Chung E.J."/>
        </authorList>
    </citation>
    <scope>NUCLEOTIDE SEQUENCE [LARGE SCALE GENOMIC DNA]</scope>
    <source>
        <strain evidence="3 4">CR182</strain>
    </source>
</reference>
<evidence type="ECO:0000313" key="3">
    <source>
        <dbReference type="EMBL" id="PND38349.1"/>
    </source>
</evidence>
<proteinExistence type="predicted"/>
<dbReference type="Pfam" id="PF25023">
    <property type="entry name" value="TEN_YD-shell"/>
    <property type="match status" value="1"/>
</dbReference>
<dbReference type="AlphaFoldDB" id="A0A2N8KY07"/>
<sequence>MPVAARISHVYDAVNQLTSTSYGDGSPSVARAYWPDGKLKTVSTGSGDSWSYTYNALRLLENETFSYAGQSFTFSWGYDGNGSLSYPTGGPVVTYSPNALGEPRSAGAYASSVKFHPNGAVSSYTLGNGIAHSLTQNLRGLPLVNRDAGVMQDQYSYDANGNVTAIADQQEAVFSRAMTYDDLDRLWTANAPGVWGTATYTYDAVDNLRTASVGSRSSTLNYDASNRLSSIVTNGSQTNYGYDARGNISSKGGQSFAFDLGNRLSSASLGGGYTYDGHGRRFRVASSDGSTRLQLYSQAGQILWATSSGGPRPAGSTAYIYLGGKQIAEWASAGNQTQYVHTDALGSPVAHTNSAAQPVVMNRTRYEPYGFTAAGTKPGPNTSSIGFTGHVNDPETDLVYMQQRYYDPIAGRFLSVDPVVTDAESGIGFGRYTYVNNRPYSGTDPDGRFSNDDCRAMGPNCEVLVDSGQGGREPSSGHVSLNIEHSDHFIPKGMTRDEEREGSRDAGAVAIGVAATVVGPELVAARALPWVARLFGATRVVGTAAKEVLPAAAAKIDPGKIREIESIVRSGGTHFPLDTGAQLRAVAESFASKVRNAASPGAAAHIRDVGLGAIDRLDRFKALTPEAVQQLRNIVNGAFKP</sequence>
<dbReference type="InterPro" id="IPR056823">
    <property type="entry name" value="TEN-like_YD-shell"/>
</dbReference>